<dbReference type="InterPro" id="IPR018392">
    <property type="entry name" value="LysM"/>
</dbReference>
<evidence type="ECO:0000259" key="2">
    <source>
        <dbReference type="PROSITE" id="PS51782"/>
    </source>
</evidence>
<dbReference type="RefSeq" id="WP_110063766.1">
    <property type="nucleotide sequence ID" value="NZ_QGTW01000002.1"/>
</dbReference>
<feature type="region of interest" description="Disordered" evidence="1">
    <location>
        <begin position="95"/>
        <end position="123"/>
    </location>
</feature>
<dbReference type="SMART" id="SM00257">
    <property type="entry name" value="LysM"/>
    <property type="match status" value="3"/>
</dbReference>
<gene>
    <name evidence="3" type="ORF">DFO73_102218</name>
</gene>
<evidence type="ECO:0000313" key="4">
    <source>
        <dbReference type="Proteomes" id="UP000247150"/>
    </source>
</evidence>
<dbReference type="PANTHER" id="PTHR33734">
    <property type="entry name" value="LYSM DOMAIN-CONTAINING GPI-ANCHORED PROTEIN 2"/>
    <property type="match status" value="1"/>
</dbReference>
<name>A0A2V3A8H2_9BACI</name>
<dbReference type="InterPro" id="IPR036779">
    <property type="entry name" value="LysM_dom_sf"/>
</dbReference>
<feature type="domain" description="LysM" evidence="2">
    <location>
        <begin position="181"/>
        <end position="224"/>
    </location>
</feature>
<dbReference type="PANTHER" id="PTHR33734:SF22">
    <property type="entry name" value="MEMBRANE-BOUND LYTIC MUREIN TRANSGLYCOSYLASE D"/>
    <property type="match status" value="1"/>
</dbReference>
<organism evidence="3 4">
    <name type="scientific">Cytobacillus oceanisediminis</name>
    <dbReference type="NCBI Taxonomy" id="665099"/>
    <lineage>
        <taxon>Bacteria</taxon>
        <taxon>Bacillati</taxon>
        <taxon>Bacillota</taxon>
        <taxon>Bacilli</taxon>
        <taxon>Bacillales</taxon>
        <taxon>Bacillaceae</taxon>
        <taxon>Cytobacillus</taxon>
    </lineage>
</organism>
<proteinExistence type="predicted"/>
<dbReference type="Proteomes" id="UP000247150">
    <property type="component" value="Unassembled WGS sequence"/>
</dbReference>
<protein>
    <submittedName>
        <fullName evidence="3">LysM repeat protein</fullName>
    </submittedName>
</protein>
<evidence type="ECO:0000256" key="1">
    <source>
        <dbReference type="SAM" id="MobiDB-lite"/>
    </source>
</evidence>
<feature type="domain" description="LysM" evidence="2">
    <location>
        <begin position="123"/>
        <end position="166"/>
    </location>
</feature>
<feature type="domain" description="LysM" evidence="2">
    <location>
        <begin position="54"/>
        <end position="97"/>
    </location>
</feature>
<sequence>MEKNVSRSRKERILEGKKRQAKARRSKIAGVTLATAIAAGGFQVNVKDAKAAAGIYTVQKGDNLYRISKKYETTVKNLKIANNLLTDTIYPGQKLEVPSGSKSTQQNESNNEKAGESANDSAGSYTVKKGDNLYRIAQKYDMTIKELKTANNLTSDYIYPGQVLNVPAEWHTTETFLQHAAIYTVVPGDTLLDISKRYNISINELKAINNLKNDMVIINQKLIIMEDIASTKAQIVGAADNFTIELKAGNQYLSLKVPYGTAQSYQRLAGKEVIVAHKNGALISIQ</sequence>
<comment type="caution">
    <text evidence="3">The sequence shown here is derived from an EMBL/GenBank/DDBJ whole genome shotgun (WGS) entry which is preliminary data.</text>
</comment>
<feature type="compositionally biased region" description="Polar residues" evidence="1">
    <location>
        <begin position="100"/>
        <end position="109"/>
    </location>
</feature>
<reference evidence="3 4" key="1">
    <citation type="submission" date="2018-05" db="EMBL/GenBank/DDBJ databases">
        <title>Freshwater and sediment microbial communities from various areas in North America, analyzing microbe dynamics in response to fracking.</title>
        <authorList>
            <person name="Lamendella R."/>
        </authorList>
    </citation>
    <scope>NUCLEOTIDE SEQUENCE [LARGE SCALE GENOMIC DNA]</scope>
    <source>
        <strain evidence="3 4">15_TX</strain>
    </source>
</reference>
<dbReference type="OrthoDB" id="2572716at2"/>
<dbReference type="PROSITE" id="PS51782">
    <property type="entry name" value="LYSM"/>
    <property type="match status" value="3"/>
</dbReference>
<dbReference type="Pfam" id="PF01476">
    <property type="entry name" value="LysM"/>
    <property type="match status" value="3"/>
</dbReference>
<dbReference type="EMBL" id="QGTW01000002">
    <property type="protein sequence ID" value="PWW31223.1"/>
    <property type="molecule type" value="Genomic_DNA"/>
</dbReference>
<dbReference type="Gene3D" id="3.10.350.10">
    <property type="entry name" value="LysM domain"/>
    <property type="match status" value="3"/>
</dbReference>
<dbReference type="SUPFAM" id="SSF54106">
    <property type="entry name" value="LysM domain"/>
    <property type="match status" value="3"/>
</dbReference>
<accession>A0A2V3A8H2</accession>
<dbReference type="AlphaFoldDB" id="A0A2V3A8H2"/>
<dbReference type="CDD" id="cd00118">
    <property type="entry name" value="LysM"/>
    <property type="match status" value="3"/>
</dbReference>
<evidence type="ECO:0000313" key="3">
    <source>
        <dbReference type="EMBL" id="PWW31223.1"/>
    </source>
</evidence>
<dbReference type="GO" id="GO:0008932">
    <property type="term" value="F:lytic endotransglycosylase activity"/>
    <property type="evidence" value="ECO:0007669"/>
    <property type="project" value="TreeGrafter"/>
</dbReference>